<evidence type="ECO:0000313" key="4">
    <source>
        <dbReference type="Proteomes" id="UP000813461"/>
    </source>
</evidence>
<dbReference type="Proteomes" id="UP000813461">
    <property type="component" value="Unassembled WGS sequence"/>
</dbReference>
<reference evidence="3" key="1">
    <citation type="journal article" date="2021" name="Nat. Commun.">
        <title>Genetic determinants of endophytism in the Arabidopsis root mycobiome.</title>
        <authorList>
            <person name="Mesny F."/>
            <person name="Miyauchi S."/>
            <person name="Thiergart T."/>
            <person name="Pickel B."/>
            <person name="Atanasova L."/>
            <person name="Karlsson M."/>
            <person name="Huettel B."/>
            <person name="Barry K.W."/>
            <person name="Haridas S."/>
            <person name="Chen C."/>
            <person name="Bauer D."/>
            <person name="Andreopoulos W."/>
            <person name="Pangilinan J."/>
            <person name="LaButti K."/>
            <person name="Riley R."/>
            <person name="Lipzen A."/>
            <person name="Clum A."/>
            <person name="Drula E."/>
            <person name="Henrissat B."/>
            <person name="Kohler A."/>
            <person name="Grigoriev I.V."/>
            <person name="Martin F.M."/>
            <person name="Hacquard S."/>
        </authorList>
    </citation>
    <scope>NUCLEOTIDE SEQUENCE</scope>
    <source>
        <strain evidence="3">MPI-SDFR-AT-0120</strain>
    </source>
</reference>
<comment type="caution">
    <text evidence="3">The sequence shown here is derived from an EMBL/GenBank/DDBJ whole genome shotgun (WGS) entry which is preliminary data.</text>
</comment>
<accession>A0A8K0VS02</accession>
<organism evidence="3 4">
    <name type="scientific">Paraphoma chrysanthemicola</name>
    <dbReference type="NCBI Taxonomy" id="798071"/>
    <lineage>
        <taxon>Eukaryota</taxon>
        <taxon>Fungi</taxon>
        <taxon>Dikarya</taxon>
        <taxon>Ascomycota</taxon>
        <taxon>Pezizomycotina</taxon>
        <taxon>Dothideomycetes</taxon>
        <taxon>Pleosporomycetidae</taxon>
        <taxon>Pleosporales</taxon>
        <taxon>Pleosporineae</taxon>
        <taxon>Phaeosphaeriaceae</taxon>
        <taxon>Paraphoma</taxon>
    </lineage>
</organism>
<feature type="domain" description="DUF7730" evidence="2">
    <location>
        <begin position="105"/>
        <end position="317"/>
    </location>
</feature>
<keyword evidence="1" id="KW-0812">Transmembrane</keyword>
<keyword evidence="1" id="KW-1133">Transmembrane helix</keyword>
<evidence type="ECO:0000259" key="2">
    <source>
        <dbReference type="Pfam" id="PF24864"/>
    </source>
</evidence>
<gene>
    <name evidence="3" type="ORF">FB567DRAFT_541931</name>
</gene>
<evidence type="ECO:0000256" key="1">
    <source>
        <dbReference type="SAM" id="Phobius"/>
    </source>
</evidence>
<feature type="transmembrane region" description="Helical" evidence="1">
    <location>
        <begin position="27"/>
        <end position="47"/>
    </location>
</feature>
<keyword evidence="4" id="KW-1185">Reference proteome</keyword>
<dbReference type="PANTHER" id="PTHR38790">
    <property type="entry name" value="2EXR DOMAIN-CONTAINING PROTEIN-RELATED"/>
    <property type="match status" value="1"/>
</dbReference>
<dbReference type="Pfam" id="PF24864">
    <property type="entry name" value="DUF7730"/>
    <property type="match status" value="1"/>
</dbReference>
<dbReference type="EMBL" id="JAGMVJ010000035">
    <property type="protein sequence ID" value="KAH7067193.1"/>
    <property type="molecule type" value="Genomic_DNA"/>
</dbReference>
<evidence type="ECO:0000313" key="3">
    <source>
        <dbReference type="EMBL" id="KAH7067193.1"/>
    </source>
</evidence>
<dbReference type="AlphaFoldDB" id="A0A8K0VS02"/>
<sequence>MSNQHYPDRFPTLHATTMKKKTIKQYIPPWVFGVALIPFIPLIGLAYTPRWVYKQIRDSEARKEWCRKRAEERDRKPPRLVKRKRALSIAGRQRKRATLAPQELPLLCRLPQELKLMIYDLLIGRNDGIHVGFEAGRLCGYRCQWSPELNIPARHLLCWHHYNNECLTTPVYTGDCASLGVLGFLQSCRLFYNDFIPHLYSRPRLLFHDFTSFVAFSASTLPQRFNTLQHVEILRPASSSNTNVYSSQLTSSILFGHATYKDLHDHKFKARNPVLPVLPLPISQSDLGRWVHVKMILRQMEMLKDLKVDAFARNRFWIDYSIDRLWPASEQPDEWTDFDMTKTLVLEGELWHGVKLLKKKDRDN</sequence>
<proteinExistence type="predicted"/>
<dbReference type="InterPro" id="IPR056632">
    <property type="entry name" value="DUF7730"/>
</dbReference>
<keyword evidence="1" id="KW-0472">Membrane</keyword>
<dbReference type="OrthoDB" id="3801532at2759"/>
<protein>
    <recommendedName>
        <fullName evidence="2">DUF7730 domain-containing protein</fullName>
    </recommendedName>
</protein>
<name>A0A8K0VS02_9PLEO</name>